<dbReference type="SUPFAM" id="SSF52343">
    <property type="entry name" value="Ferredoxin reductase-like, C-terminal NADP-linked domain"/>
    <property type="match status" value="1"/>
</dbReference>
<dbReference type="InterPro" id="IPR006058">
    <property type="entry name" value="2Fe2S_fd_BS"/>
</dbReference>
<dbReference type="Gene3D" id="3.40.50.80">
    <property type="entry name" value="Nucleotide-binding domain of ferredoxin-NADP reductase (FNR) module"/>
    <property type="match status" value="1"/>
</dbReference>
<organism evidence="2 3">
    <name type="scientific">Geodermatophilus sabuli</name>
    <dbReference type="NCBI Taxonomy" id="1564158"/>
    <lineage>
        <taxon>Bacteria</taxon>
        <taxon>Bacillati</taxon>
        <taxon>Actinomycetota</taxon>
        <taxon>Actinomycetes</taxon>
        <taxon>Geodermatophilales</taxon>
        <taxon>Geodermatophilaceae</taxon>
        <taxon>Geodermatophilus</taxon>
    </lineage>
</organism>
<dbReference type="Proteomes" id="UP000219514">
    <property type="component" value="Unassembled WGS sequence"/>
</dbReference>
<dbReference type="InterPro" id="IPR036010">
    <property type="entry name" value="2Fe-2S_ferredoxin-like_sf"/>
</dbReference>
<evidence type="ECO:0000259" key="1">
    <source>
        <dbReference type="PROSITE" id="PS51085"/>
    </source>
</evidence>
<dbReference type="Gene3D" id="3.10.20.30">
    <property type="match status" value="1"/>
</dbReference>
<dbReference type="InterPro" id="IPR039261">
    <property type="entry name" value="FNR_nucleotide-bd"/>
</dbReference>
<dbReference type="Pfam" id="PF00111">
    <property type="entry name" value="Fer2"/>
    <property type="match status" value="1"/>
</dbReference>
<gene>
    <name evidence="2" type="ORF">SAMN06893097_103171</name>
</gene>
<dbReference type="PANTHER" id="PTHR30212:SF2">
    <property type="entry name" value="PROTEIN YIIM"/>
    <property type="match status" value="1"/>
</dbReference>
<dbReference type="PANTHER" id="PTHR30212">
    <property type="entry name" value="PROTEIN YIIM"/>
    <property type="match status" value="1"/>
</dbReference>
<dbReference type="GO" id="GO:0051537">
    <property type="term" value="F:2 iron, 2 sulfur cluster binding"/>
    <property type="evidence" value="ECO:0007669"/>
    <property type="project" value="InterPro"/>
</dbReference>
<dbReference type="InterPro" id="IPR012675">
    <property type="entry name" value="Beta-grasp_dom_sf"/>
</dbReference>
<evidence type="ECO:0000313" key="3">
    <source>
        <dbReference type="Proteomes" id="UP000219514"/>
    </source>
</evidence>
<dbReference type="PROSITE" id="PS00197">
    <property type="entry name" value="2FE2S_FER_1"/>
    <property type="match status" value="1"/>
</dbReference>
<name>A0A285EA99_9ACTN</name>
<dbReference type="InterPro" id="IPR001041">
    <property type="entry name" value="2Fe-2S_ferredoxin-type"/>
</dbReference>
<dbReference type="AlphaFoldDB" id="A0A285EA99"/>
<dbReference type="CDD" id="cd00207">
    <property type="entry name" value="fer2"/>
    <property type="match status" value="1"/>
</dbReference>
<protein>
    <submittedName>
        <fullName evidence="2">2Fe-2S iron-sulfur cluster binding domain-containing protein</fullName>
    </submittedName>
</protein>
<keyword evidence="3" id="KW-1185">Reference proteome</keyword>
<dbReference type="SUPFAM" id="SSF54292">
    <property type="entry name" value="2Fe-2S ferredoxin-like"/>
    <property type="match status" value="1"/>
</dbReference>
<proteinExistence type="predicted"/>
<evidence type="ECO:0000313" key="2">
    <source>
        <dbReference type="EMBL" id="SNX96002.1"/>
    </source>
</evidence>
<dbReference type="PROSITE" id="PS51085">
    <property type="entry name" value="2FE2S_FER_2"/>
    <property type="match status" value="1"/>
</dbReference>
<accession>A0A285EA99</accession>
<reference evidence="2 3" key="1">
    <citation type="submission" date="2017-09" db="EMBL/GenBank/DDBJ databases">
        <authorList>
            <person name="Ehlers B."/>
            <person name="Leendertz F.H."/>
        </authorList>
    </citation>
    <scope>NUCLEOTIDE SEQUENCE [LARGE SCALE GENOMIC DNA]</scope>
    <source>
        <strain evidence="2 3">DSM 46844</strain>
    </source>
</reference>
<dbReference type="EMBL" id="OBDO01000003">
    <property type="protein sequence ID" value="SNX96002.1"/>
    <property type="molecule type" value="Genomic_DNA"/>
</dbReference>
<dbReference type="RefSeq" id="WP_245853717.1">
    <property type="nucleotide sequence ID" value="NZ_JACHXB010000004.1"/>
</dbReference>
<feature type="domain" description="2Fe-2S ferredoxin-type" evidence="1">
    <location>
        <begin position="107"/>
        <end position="192"/>
    </location>
</feature>
<dbReference type="InterPro" id="IPR052353">
    <property type="entry name" value="Benzoxazolinone_Detox_Enz"/>
</dbReference>
<sequence length="192" mass="20929">MLFAAESAGADWELHYGGRSRRSMAFLEHLEETAGNRVNLHPQDEVGLIDLEKILGTPRPETLVYCCGPEPLLKAVEQSCAAWPEPSLHMERFSPKELGAPPRTDSFEIELATSGLTLTVPPDRSILDVVEEAGIAVLSSCQEGTCGTCERPVLEGDVDHRDSLLTPAEQATNDTMFICVSRAACPRLVLQL</sequence>